<evidence type="ECO:0000313" key="2">
    <source>
        <dbReference type="EMBL" id="CAF0719506.1"/>
    </source>
</evidence>
<gene>
    <name evidence="2" type="ORF">OXX778_LOCUS2047</name>
</gene>
<keyword evidence="1" id="KW-1133">Transmembrane helix</keyword>
<name>A0A813MCI8_9BILA</name>
<evidence type="ECO:0000313" key="3">
    <source>
        <dbReference type="Proteomes" id="UP000663879"/>
    </source>
</evidence>
<accession>A0A813MCI8</accession>
<dbReference type="AlphaFoldDB" id="A0A813MCI8"/>
<reference evidence="2" key="1">
    <citation type="submission" date="2021-02" db="EMBL/GenBank/DDBJ databases">
        <authorList>
            <person name="Nowell W R."/>
        </authorList>
    </citation>
    <scope>NUCLEOTIDE SEQUENCE</scope>
    <source>
        <strain evidence="2">Ploen Becks lab</strain>
    </source>
</reference>
<proteinExistence type="predicted"/>
<sequence length="238" mass="27656">MDSKNTSENITSLLEDIALLERNTNKSSTIAFLGILITLSLINLAILIYSIYRINKIKSSLIEYMQNYLSFHTRVIASPIRLDHTEQPVYKSQPTLVNYDQNRRERENFRMSRNESSNGNINYFVNDYGEYEYMNNKLRESGGVPRSITQSSTETTSMSGYIKNNNPIIKTKIGKRFETKSTIKRDKSNDSIVLKMKRSESWDTKSKIYTNMFQMASEKNNSSGIDFGKEKNYQKNYY</sequence>
<protein>
    <submittedName>
        <fullName evidence="2">Uncharacterized protein</fullName>
    </submittedName>
</protein>
<organism evidence="2 3">
    <name type="scientific">Brachionus calyciflorus</name>
    <dbReference type="NCBI Taxonomy" id="104777"/>
    <lineage>
        <taxon>Eukaryota</taxon>
        <taxon>Metazoa</taxon>
        <taxon>Spiralia</taxon>
        <taxon>Gnathifera</taxon>
        <taxon>Rotifera</taxon>
        <taxon>Eurotatoria</taxon>
        <taxon>Monogononta</taxon>
        <taxon>Pseudotrocha</taxon>
        <taxon>Ploima</taxon>
        <taxon>Brachionidae</taxon>
        <taxon>Brachionus</taxon>
    </lineage>
</organism>
<keyword evidence="3" id="KW-1185">Reference proteome</keyword>
<evidence type="ECO:0000256" key="1">
    <source>
        <dbReference type="SAM" id="Phobius"/>
    </source>
</evidence>
<feature type="transmembrane region" description="Helical" evidence="1">
    <location>
        <begin position="30"/>
        <end position="52"/>
    </location>
</feature>
<dbReference type="EMBL" id="CAJNOC010000148">
    <property type="protein sequence ID" value="CAF0719506.1"/>
    <property type="molecule type" value="Genomic_DNA"/>
</dbReference>
<comment type="caution">
    <text evidence="2">The sequence shown here is derived from an EMBL/GenBank/DDBJ whole genome shotgun (WGS) entry which is preliminary data.</text>
</comment>
<dbReference type="Proteomes" id="UP000663879">
    <property type="component" value="Unassembled WGS sequence"/>
</dbReference>
<keyword evidence="1" id="KW-0812">Transmembrane</keyword>
<keyword evidence="1" id="KW-0472">Membrane</keyword>